<feature type="domain" description="Amidohydrolase-related" evidence="1">
    <location>
        <begin position="55"/>
        <end position="107"/>
    </location>
</feature>
<proteinExistence type="predicted"/>
<evidence type="ECO:0000313" key="3">
    <source>
        <dbReference type="Proteomes" id="UP000286678"/>
    </source>
</evidence>
<name>A0A432XJ86_9GAMM</name>
<dbReference type="PANTHER" id="PTHR43135">
    <property type="entry name" value="ALPHA-D-RIBOSE 1-METHYLPHOSPHONATE 5-TRIPHOSPHATE DIPHOSPHATASE"/>
    <property type="match status" value="1"/>
</dbReference>
<dbReference type="Gene3D" id="3.30.110.90">
    <property type="entry name" value="Amidohydrolase"/>
    <property type="match status" value="1"/>
</dbReference>
<dbReference type="AlphaFoldDB" id="A0A432XJ86"/>
<dbReference type="EMBL" id="PIPT01000003">
    <property type="protein sequence ID" value="RUO48819.1"/>
    <property type="molecule type" value="Genomic_DNA"/>
</dbReference>
<evidence type="ECO:0000313" key="2">
    <source>
        <dbReference type="EMBL" id="RUO48819.1"/>
    </source>
</evidence>
<dbReference type="GO" id="GO:0016810">
    <property type="term" value="F:hydrolase activity, acting on carbon-nitrogen (but not peptide) bonds"/>
    <property type="evidence" value="ECO:0007669"/>
    <property type="project" value="InterPro"/>
</dbReference>
<reference evidence="3" key="1">
    <citation type="journal article" date="2018" name="Front. Microbiol.">
        <title>Genome-Based Analysis Reveals the Taxonomy and Diversity of the Family Idiomarinaceae.</title>
        <authorList>
            <person name="Liu Y."/>
            <person name="Lai Q."/>
            <person name="Shao Z."/>
        </authorList>
    </citation>
    <scope>NUCLEOTIDE SEQUENCE [LARGE SCALE GENOMIC DNA]</scope>
    <source>
        <strain evidence="3">SW15</strain>
    </source>
</reference>
<dbReference type="InterPro" id="IPR011059">
    <property type="entry name" value="Metal-dep_hydrolase_composite"/>
</dbReference>
<gene>
    <name evidence="2" type="ORF">CWE21_05545</name>
</gene>
<organism evidence="2 3">
    <name type="scientific">Pseudidiomarina aquimaris</name>
    <dbReference type="NCBI Taxonomy" id="641841"/>
    <lineage>
        <taxon>Bacteria</taxon>
        <taxon>Pseudomonadati</taxon>
        <taxon>Pseudomonadota</taxon>
        <taxon>Gammaproteobacteria</taxon>
        <taxon>Alteromonadales</taxon>
        <taxon>Idiomarinaceae</taxon>
        <taxon>Pseudidiomarina</taxon>
    </lineage>
</organism>
<accession>A0A432XJ86</accession>
<keyword evidence="3" id="KW-1185">Reference proteome</keyword>
<dbReference type="Gene3D" id="2.30.40.10">
    <property type="entry name" value="Urease, subunit C, domain 1"/>
    <property type="match status" value="1"/>
</dbReference>
<dbReference type="PANTHER" id="PTHR43135:SF3">
    <property type="entry name" value="ALPHA-D-RIBOSE 1-METHYLPHOSPHONATE 5-TRIPHOSPHATE DIPHOSPHATASE"/>
    <property type="match status" value="1"/>
</dbReference>
<dbReference type="InterPro" id="IPR051781">
    <property type="entry name" value="Metallo-dep_Hydrolase"/>
</dbReference>
<dbReference type="Pfam" id="PF01979">
    <property type="entry name" value="Amidohydro_1"/>
    <property type="match status" value="1"/>
</dbReference>
<protein>
    <recommendedName>
        <fullName evidence="1">Amidohydrolase-related domain-containing protein</fullName>
    </recommendedName>
</protein>
<dbReference type="InterPro" id="IPR006680">
    <property type="entry name" value="Amidohydro-rel"/>
</dbReference>
<dbReference type="Proteomes" id="UP000286678">
    <property type="component" value="Unassembled WGS sequence"/>
</dbReference>
<evidence type="ECO:0000259" key="1">
    <source>
        <dbReference type="Pfam" id="PF01979"/>
    </source>
</evidence>
<sequence length="125" mass="13934">MDSHVHYLASDWFDTRFMFPFVSEFYNLSDAQNYLQESSHNFDRSYLCSSVTTVVLVMSTQNGAKALGLEATLGTVEVGKNADLVVLEEDPGKDVSAFRSITHVMRFGKLHSIADLSYANENAVD</sequence>
<dbReference type="SUPFAM" id="SSF51338">
    <property type="entry name" value="Composite domain of metallo-dependent hydrolases"/>
    <property type="match status" value="1"/>
</dbReference>
<comment type="caution">
    <text evidence="2">The sequence shown here is derived from an EMBL/GenBank/DDBJ whole genome shotgun (WGS) entry which is preliminary data.</text>
</comment>